<evidence type="ECO:0000313" key="9">
    <source>
        <dbReference type="EMBL" id="AWW49188.1"/>
    </source>
</evidence>
<reference evidence="10" key="1">
    <citation type="submission" date="2018-06" db="EMBL/GenBank/DDBJ databases">
        <title>Description of a new Polynucleobacter species.</title>
        <authorList>
            <person name="Hahn M.W."/>
        </authorList>
    </citation>
    <scope>NUCLEOTIDE SEQUENCE [LARGE SCALE GENOMIC DNA]</scope>
    <source>
        <strain evidence="10">MG-25-Pas1-D2</strain>
    </source>
</reference>
<keyword evidence="2" id="KW-0328">Glycosyltransferase</keyword>
<dbReference type="GO" id="GO:0016757">
    <property type="term" value="F:glycosyltransferase activity"/>
    <property type="evidence" value="ECO:0007669"/>
    <property type="project" value="UniProtKB-KW"/>
</dbReference>
<sequence length="303" mass="34473">MLLSIVIPVFNNSKTLEKIFDQILTVWEKSFGDLQIEVIFVNDGSSDDSRKVIERLQRSNKIVQLVNLSRNFGQLGALMAGFKNAKGDAIICISADLQDPVELMGKMVNHWLNGGAEIVICHRQGRLDGLSASLASKVAYKISRLTYTELPLGGFDYWLMTKRINNMLLEFKGRHNFLQGYLVSLGFSKTFIPYVRRQREVGKSGYSLSKKIKIVYDFIVDTSHLPIQLISLVGFIFSAISIIYTFFIFYAWYCGETPFKGWAPIMIAILLTGGLIMMMLGIIGEYIWRIYDNQRDFPAYIID</sequence>
<dbReference type="GO" id="GO:0005886">
    <property type="term" value="C:plasma membrane"/>
    <property type="evidence" value="ECO:0007669"/>
    <property type="project" value="TreeGrafter"/>
</dbReference>
<feature type="transmembrane region" description="Helical" evidence="7">
    <location>
        <begin position="265"/>
        <end position="288"/>
    </location>
</feature>
<evidence type="ECO:0000259" key="8">
    <source>
        <dbReference type="Pfam" id="PF00535"/>
    </source>
</evidence>
<evidence type="ECO:0000256" key="1">
    <source>
        <dbReference type="ARBA" id="ARBA00004141"/>
    </source>
</evidence>
<dbReference type="CDD" id="cd04187">
    <property type="entry name" value="DPM1_like_bac"/>
    <property type="match status" value="1"/>
</dbReference>
<proteinExistence type="predicted"/>
<comment type="subcellular location">
    <subcellularLocation>
        <location evidence="1">Membrane</location>
        <topology evidence="1">Multi-pass membrane protein</topology>
    </subcellularLocation>
</comment>
<dbReference type="PANTHER" id="PTHR48090:SF1">
    <property type="entry name" value="PROPHAGE BACTOPRENOL GLUCOSYL TRANSFERASE HOMOLOG"/>
    <property type="match status" value="1"/>
</dbReference>
<accession>A0A2Z4JQU4</accession>
<dbReference type="EMBL" id="CP030085">
    <property type="protein sequence ID" value="AWW49188.1"/>
    <property type="molecule type" value="Genomic_DNA"/>
</dbReference>
<evidence type="ECO:0000256" key="4">
    <source>
        <dbReference type="ARBA" id="ARBA00022692"/>
    </source>
</evidence>
<feature type="transmembrane region" description="Helical" evidence="7">
    <location>
        <begin position="229"/>
        <end position="253"/>
    </location>
</feature>
<evidence type="ECO:0000256" key="2">
    <source>
        <dbReference type="ARBA" id="ARBA00022676"/>
    </source>
</evidence>
<keyword evidence="6 7" id="KW-0472">Membrane</keyword>
<dbReference type="SUPFAM" id="SSF53448">
    <property type="entry name" value="Nucleotide-diphospho-sugar transferases"/>
    <property type="match status" value="1"/>
</dbReference>
<evidence type="ECO:0000256" key="3">
    <source>
        <dbReference type="ARBA" id="ARBA00022679"/>
    </source>
</evidence>
<dbReference type="AlphaFoldDB" id="A0A2Z4JQU4"/>
<dbReference type="Pfam" id="PF00535">
    <property type="entry name" value="Glycos_transf_2"/>
    <property type="match status" value="1"/>
</dbReference>
<evidence type="ECO:0000256" key="6">
    <source>
        <dbReference type="ARBA" id="ARBA00023136"/>
    </source>
</evidence>
<dbReference type="InterPro" id="IPR029044">
    <property type="entry name" value="Nucleotide-diphossugar_trans"/>
</dbReference>
<name>A0A2Z4JQU4_9BURK</name>
<organism evidence="9 10">
    <name type="scientific">Polynucleobacter paneuropaeus</name>
    <dbReference type="NCBI Taxonomy" id="2527775"/>
    <lineage>
        <taxon>Bacteria</taxon>
        <taxon>Pseudomonadati</taxon>
        <taxon>Pseudomonadota</taxon>
        <taxon>Betaproteobacteria</taxon>
        <taxon>Burkholderiales</taxon>
        <taxon>Burkholderiaceae</taxon>
        <taxon>Polynucleobacter</taxon>
    </lineage>
</organism>
<keyword evidence="5 7" id="KW-1133">Transmembrane helix</keyword>
<keyword evidence="4 7" id="KW-0812">Transmembrane</keyword>
<evidence type="ECO:0000256" key="5">
    <source>
        <dbReference type="ARBA" id="ARBA00022989"/>
    </source>
</evidence>
<dbReference type="Gene3D" id="3.90.550.10">
    <property type="entry name" value="Spore Coat Polysaccharide Biosynthesis Protein SpsA, Chain A"/>
    <property type="match status" value="1"/>
</dbReference>
<keyword evidence="3 9" id="KW-0808">Transferase</keyword>
<dbReference type="RefSeq" id="WP_112294296.1">
    <property type="nucleotide sequence ID" value="NZ_CBCSBS010000005.1"/>
</dbReference>
<dbReference type="InterPro" id="IPR001173">
    <property type="entry name" value="Glyco_trans_2-like"/>
</dbReference>
<evidence type="ECO:0000313" key="10">
    <source>
        <dbReference type="Proteomes" id="UP000248592"/>
    </source>
</evidence>
<feature type="domain" description="Glycosyltransferase 2-like" evidence="8">
    <location>
        <begin position="4"/>
        <end position="129"/>
    </location>
</feature>
<dbReference type="InterPro" id="IPR050256">
    <property type="entry name" value="Glycosyltransferase_2"/>
</dbReference>
<dbReference type="PANTHER" id="PTHR48090">
    <property type="entry name" value="UNDECAPRENYL-PHOSPHATE 4-DEOXY-4-FORMAMIDO-L-ARABINOSE TRANSFERASE-RELATED"/>
    <property type="match status" value="1"/>
</dbReference>
<gene>
    <name evidence="9" type="ORF">Pas1_01640</name>
</gene>
<evidence type="ECO:0000256" key="7">
    <source>
        <dbReference type="SAM" id="Phobius"/>
    </source>
</evidence>
<dbReference type="Proteomes" id="UP000248592">
    <property type="component" value="Chromosome"/>
</dbReference>
<protein>
    <submittedName>
        <fullName evidence="9">Glycosyltransferase</fullName>
    </submittedName>
</protein>